<dbReference type="PANTHER" id="PTHR33103">
    <property type="entry name" value="OS01G0153900 PROTEIN"/>
    <property type="match status" value="1"/>
</dbReference>
<comment type="caution">
    <text evidence="1">The sequence shown here is derived from an EMBL/GenBank/DDBJ whole genome shotgun (WGS) entry which is preliminary data.</text>
</comment>
<dbReference type="PANTHER" id="PTHR33103:SF114">
    <property type="entry name" value="DUF674 DOMAIN-CONTAINING PROTEIN"/>
    <property type="match status" value="1"/>
</dbReference>
<evidence type="ECO:0000313" key="1">
    <source>
        <dbReference type="EMBL" id="KAK4579038.1"/>
    </source>
</evidence>
<organism evidence="1 2">
    <name type="scientific">Quercus rubra</name>
    <name type="common">Northern red oak</name>
    <name type="synonym">Quercus borealis</name>
    <dbReference type="NCBI Taxonomy" id="3512"/>
    <lineage>
        <taxon>Eukaryota</taxon>
        <taxon>Viridiplantae</taxon>
        <taxon>Streptophyta</taxon>
        <taxon>Embryophyta</taxon>
        <taxon>Tracheophyta</taxon>
        <taxon>Spermatophyta</taxon>
        <taxon>Magnoliopsida</taxon>
        <taxon>eudicotyledons</taxon>
        <taxon>Gunneridae</taxon>
        <taxon>Pentapetalae</taxon>
        <taxon>rosids</taxon>
        <taxon>fabids</taxon>
        <taxon>Fagales</taxon>
        <taxon>Fagaceae</taxon>
        <taxon>Quercus</taxon>
    </lineage>
</organism>
<dbReference type="EMBL" id="JAXUIC010000008">
    <property type="protein sequence ID" value="KAK4579038.1"/>
    <property type="molecule type" value="Genomic_DNA"/>
</dbReference>
<evidence type="ECO:0000313" key="2">
    <source>
        <dbReference type="Proteomes" id="UP001324115"/>
    </source>
</evidence>
<dbReference type="Proteomes" id="UP001324115">
    <property type="component" value="Unassembled WGS sequence"/>
</dbReference>
<accession>A0AAN7IMJ3</accession>
<proteinExistence type="predicted"/>
<protein>
    <recommendedName>
        <fullName evidence="3">DUF674 domain-containing protein</fullName>
    </recommendedName>
</protein>
<keyword evidence="2" id="KW-1185">Reference proteome</keyword>
<evidence type="ECO:0008006" key="3">
    <source>
        <dbReference type="Google" id="ProtNLM"/>
    </source>
</evidence>
<name>A0AAN7IMJ3_QUERU</name>
<gene>
    <name evidence="1" type="ORF">RGQ29_028913</name>
</gene>
<dbReference type="Pfam" id="PF05056">
    <property type="entry name" value="DUF674"/>
    <property type="match status" value="1"/>
</dbReference>
<sequence length="289" mass="32220">MLHRKKPKKGVHEDFLSSKYGHPSNEYINCPENHSDAMVYRLSQKLLKRKNQASLTESMAVNKVSLKLVIDTERRRVVYAEAGKEFVDFLFNILALPIGTFVPLLNQEMVGGLGNIYDSIVNISGDYLKPNVKDFLLTPKVYISSGTGGGLLKLPNVTSTPRKFYGSTECCLDYLYDGKRCSCKLKGFCVSELSHQGPPRVNDPYFYSSETGGGCVEEMVKYMVMDDLAVKPLSTVSIISLLDKFNVKDMGTLEEKMVDLGMDEGVKLLKASLLSKSVLTDVFLPMLKQ</sequence>
<reference evidence="1 2" key="1">
    <citation type="journal article" date="2023" name="G3 (Bethesda)">
        <title>A haplotype-resolved chromosome-scale genome for Quercus rubra L. provides insights into the genetics of adaptive traits for red oak species.</title>
        <authorList>
            <person name="Kapoor B."/>
            <person name="Jenkins J."/>
            <person name="Schmutz J."/>
            <person name="Zhebentyayeva T."/>
            <person name="Kuelheim C."/>
            <person name="Coggeshall M."/>
            <person name="Heim C."/>
            <person name="Lasky J.R."/>
            <person name="Leites L."/>
            <person name="Islam-Faridi N."/>
            <person name="Romero-Severson J."/>
            <person name="DeLeo V.L."/>
            <person name="Lucas S.M."/>
            <person name="Lazic D."/>
            <person name="Gailing O."/>
            <person name="Carlson J."/>
            <person name="Staton M."/>
        </authorList>
    </citation>
    <scope>NUCLEOTIDE SEQUENCE [LARGE SCALE GENOMIC DNA]</scope>
    <source>
        <strain evidence="1">Pseudo-F2</strain>
    </source>
</reference>
<dbReference type="InterPro" id="IPR007750">
    <property type="entry name" value="DUF674"/>
</dbReference>
<dbReference type="AlphaFoldDB" id="A0AAN7IMJ3"/>